<evidence type="ECO:0000313" key="13">
    <source>
        <dbReference type="Ensembl" id="ENSGMOP00000011703.2"/>
    </source>
</evidence>
<dbReference type="OMA" id="CKMGLFE"/>
<keyword evidence="6 11" id="KW-0175">Coiled coil</keyword>
<feature type="region of interest" description="Disordered" evidence="12">
    <location>
        <begin position="78"/>
        <end position="137"/>
    </location>
</feature>
<feature type="region of interest" description="Disordered" evidence="12">
    <location>
        <begin position="150"/>
        <end position="185"/>
    </location>
</feature>
<evidence type="ECO:0000256" key="5">
    <source>
        <dbReference type="ARBA" id="ARBA00022737"/>
    </source>
</evidence>
<dbReference type="GO" id="GO:0005814">
    <property type="term" value="C:centriole"/>
    <property type="evidence" value="ECO:0007669"/>
    <property type="project" value="UniProtKB-SubCell"/>
</dbReference>
<name>A0A8C4ZBZ7_GADMO</name>
<feature type="compositionally biased region" description="Polar residues" evidence="12">
    <location>
        <begin position="80"/>
        <end position="90"/>
    </location>
</feature>
<dbReference type="PANTHER" id="PTHR28618">
    <property type="entry name" value="CENTROSOMAL PROTEIN POC5"/>
    <property type="match status" value="1"/>
</dbReference>
<evidence type="ECO:0000256" key="11">
    <source>
        <dbReference type="SAM" id="Coils"/>
    </source>
</evidence>
<feature type="coiled-coil region" evidence="11">
    <location>
        <begin position="250"/>
        <end position="288"/>
    </location>
</feature>
<dbReference type="GO" id="GO:0007632">
    <property type="term" value="P:visual behavior"/>
    <property type="evidence" value="ECO:0007669"/>
    <property type="project" value="Ensembl"/>
</dbReference>
<dbReference type="Ensembl" id="ENSGMOT00000012019.2">
    <property type="protein sequence ID" value="ENSGMOP00000011703.2"/>
    <property type="gene ID" value="ENSGMOG00000010940.2"/>
</dbReference>
<dbReference type="AlphaFoldDB" id="A0A8C4ZBZ7"/>
<feature type="compositionally biased region" description="Polar residues" evidence="12">
    <location>
        <begin position="125"/>
        <end position="137"/>
    </location>
</feature>
<organism evidence="13 14">
    <name type="scientific">Gadus morhua</name>
    <name type="common">Atlantic cod</name>
    <dbReference type="NCBI Taxonomy" id="8049"/>
    <lineage>
        <taxon>Eukaryota</taxon>
        <taxon>Metazoa</taxon>
        <taxon>Chordata</taxon>
        <taxon>Craniata</taxon>
        <taxon>Vertebrata</taxon>
        <taxon>Euteleostomi</taxon>
        <taxon>Actinopterygii</taxon>
        <taxon>Neopterygii</taxon>
        <taxon>Teleostei</taxon>
        <taxon>Neoteleostei</taxon>
        <taxon>Acanthomorphata</taxon>
        <taxon>Zeiogadaria</taxon>
        <taxon>Gadariae</taxon>
        <taxon>Gadiformes</taxon>
        <taxon>Gadoidei</taxon>
        <taxon>Gadidae</taxon>
        <taxon>Gadus</taxon>
    </lineage>
</organism>
<dbReference type="GO" id="GO:0042462">
    <property type="term" value="P:eye photoreceptor cell development"/>
    <property type="evidence" value="ECO:0007669"/>
    <property type="project" value="Ensembl"/>
</dbReference>
<dbReference type="GeneTree" id="ENSGT00940000164571"/>
<comment type="subcellular location">
    <subcellularLocation>
        <location evidence="1">Cytoplasm</location>
        <location evidence="1">Cytoskeleton</location>
        <location evidence="1">Microtubule organizing center</location>
        <location evidence="1">Centrosome</location>
        <location evidence="1">Centriole</location>
    </subcellularLocation>
</comment>
<evidence type="ECO:0000256" key="10">
    <source>
        <dbReference type="ARBA" id="ARBA00049959"/>
    </source>
</evidence>
<accession>A0A8C4ZBZ7</accession>
<feature type="compositionally biased region" description="Basic and acidic residues" evidence="12">
    <location>
        <begin position="91"/>
        <end position="104"/>
    </location>
</feature>
<feature type="compositionally biased region" description="Basic residues" evidence="12">
    <location>
        <begin position="432"/>
        <end position="442"/>
    </location>
</feature>
<protein>
    <recommendedName>
        <fullName evidence="3">Centrosomal protein POC5</fullName>
    </recommendedName>
    <alternativeName>
        <fullName evidence="9">Protein of centriole 5</fullName>
    </alternativeName>
</protein>
<dbReference type="Proteomes" id="UP000694546">
    <property type="component" value="Chromosome 6"/>
</dbReference>
<feature type="compositionally biased region" description="Low complexity" evidence="12">
    <location>
        <begin position="417"/>
        <end position="431"/>
    </location>
</feature>
<keyword evidence="7" id="KW-0206">Cytoskeleton</keyword>
<keyword evidence="14" id="KW-1185">Reference proteome</keyword>
<evidence type="ECO:0000256" key="4">
    <source>
        <dbReference type="ARBA" id="ARBA00022490"/>
    </source>
</evidence>
<keyword evidence="5" id="KW-0677">Repeat</keyword>
<feature type="region of interest" description="Disordered" evidence="12">
    <location>
        <begin position="1"/>
        <end position="24"/>
    </location>
</feature>
<feature type="compositionally biased region" description="Polar residues" evidence="12">
    <location>
        <begin position="613"/>
        <end position="623"/>
    </location>
</feature>
<evidence type="ECO:0000256" key="6">
    <source>
        <dbReference type="ARBA" id="ARBA00023054"/>
    </source>
</evidence>
<sequence>MSSDEGAATSPVLPKDSDRGSSVSSELQVRKHVFLQHVIMQTCHTCDLIHVLFMGTSQDEYEELLRFAVVTPKFEGPTSAHMQSWLSTSREAARPSHRMDDVKSQRQAGVIHDVAHDRRSRRVGKTTSSAQMADTHSQSSVCYVEELAAHSSGGTSAGPSDRSRAQAGRSRQTSPDSWESGGTERFISEENVSKVEDILDTWSSHLKSNVLTELRRWRMALVEQHKLELRKERERCGARSAGLSTELSSLKELLQTYETSNQRKDEVIKNLSKALDRQKEKMEAMRAFTTWRIQHSQVKEEAHASKLAQQHYHLQLKRKVWLGWHGLVRRHWKDQVERGCRARAEEVCVRLSADYEARIAEHCDAVEDAQAEIQKLRVERDRYEESMKKAFMRGVCALNMEALTMFQPGEGRPEPPAATAAATAAAAASAAAHHHHLHHHHNAPPPQDELGSSSSAQPHDRPASSVRFSPVHLDPPAHPSHAAHPSHWEAGLMLGSSAPVPGPEASTTVIHSSLPLGSHAGALRQQASGGRVVTAGVGHQKPSKTVTARITARQDFGRIGPSNLHVMSMTPPMSSVIIERHQPVSQINIGPSAAASRHPPSALLGYSLPNVRAQSSSSRTHPSTCHVHSVKVVD</sequence>
<evidence type="ECO:0000256" key="8">
    <source>
        <dbReference type="ARBA" id="ARBA00023306"/>
    </source>
</evidence>
<evidence type="ECO:0000256" key="9">
    <source>
        <dbReference type="ARBA" id="ARBA00031694"/>
    </source>
</evidence>
<evidence type="ECO:0000256" key="12">
    <source>
        <dbReference type="SAM" id="MobiDB-lite"/>
    </source>
</evidence>
<reference evidence="13" key="1">
    <citation type="submission" date="2025-08" db="UniProtKB">
        <authorList>
            <consortium name="Ensembl"/>
        </authorList>
    </citation>
    <scope>IDENTIFICATION</scope>
</reference>
<evidence type="ECO:0000256" key="2">
    <source>
        <dbReference type="ARBA" id="ARBA00010411"/>
    </source>
</evidence>
<evidence type="ECO:0000256" key="7">
    <source>
        <dbReference type="ARBA" id="ARBA00023212"/>
    </source>
</evidence>
<proteinExistence type="inferred from homology"/>
<reference evidence="13" key="2">
    <citation type="submission" date="2025-09" db="UniProtKB">
        <authorList>
            <consortium name="Ensembl"/>
        </authorList>
    </citation>
    <scope>IDENTIFICATION</scope>
</reference>
<evidence type="ECO:0000313" key="14">
    <source>
        <dbReference type="Proteomes" id="UP000694546"/>
    </source>
</evidence>
<feature type="region of interest" description="Disordered" evidence="12">
    <location>
        <begin position="613"/>
        <end position="634"/>
    </location>
</feature>
<feature type="coiled-coil region" evidence="11">
    <location>
        <begin position="352"/>
        <end position="393"/>
    </location>
</feature>
<comment type="function">
    <text evidence="10">Essential for the assembly of the distal half of centrioles, required for centriole elongation. Acts as a negative regulator of centriole elongation.</text>
</comment>
<keyword evidence="8" id="KW-0131">Cell cycle</keyword>
<keyword evidence="4" id="KW-0963">Cytoplasm</keyword>
<feature type="region of interest" description="Disordered" evidence="12">
    <location>
        <begin position="407"/>
        <end position="484"/>
    </location>
</feature>
<dbReference type="GO" id="GO:0032391">
    <property type="term" value="C:photoreceptor connecting cilium"/>
    <property type="evidence" value="ECO:0007669"/>
    <property type="project" value="Ensembl"/>
</dbReference>
<dbReference type="PANTHER" id="PTHR28618:SF1">
    <property type="entry name" value="CENTROSOMAL PROTEIN POC5"/>
    <property type="match status" value="1"/>
</dbReference>
<evidence type="ECO:0000256" key="1">
    <source>
        <dbReference type="ARBA" id="ARBA00004114"/>
    </source>
</evidence>
<comment type="similarity">
    <text evidence="2">Belongs to the POC5 family.</text>
</comment>
<dbReference type="InterPro" id="IPR033351">
    <property type="entry name" value="POC5"/>
</dbReference>
<evidence type="ECO:0000256" key="3">
    <source>
        <dbReference type="ARBA" id="ARBA00014910"/>
    </source>
</evidence>